<dbReference type="PROSITE" id="PS51257">
    <property type="entry name" value="PROKAR_LIPOPROTEIN"/>
    <property type="match status" value="1"/>
</dbReference>
<evidence type="ECO:0000256" key="1">
    <source>
        <dbReference type="SAM" id="MobiDB-lite"/>
    </source>
</evidence>
<feature type="signal peptide" evidence="2">
    <location>
        <begin position="1"/>
        <end position="21"/>
    </location>
</feature>
<feature type="region of interest" description="Disordered" evidence="1">
    <location>
        <begin position="24"/>
        <end position="84"/>
    </location>
</feature>
<accession>A0ABW1JUV7</accession>
<keyword evidence="4" id="KW-1185">Reference proteome</keyword>
<evidence type="ECO:0000256" key="2">
    <source>
        <dbReference type="SAM" id="SignalP"/>
    </source>
</evidence>
<dbReference type="EMBL" id="JBHSQN010000011">
    <property type="protein sequence ID" value="MFC6012706.1"/>
    <property type="molecule type" value="Genomic_DNA"/>
</dbReference>
<gene>
    <name evidence="3" type="ORF">ACFP3H_16745</name>
</gene>
<keyword evidence="2" id="KW-0732">Signal</keyword>
<dbReference type="RefSeq" id="WP_378606761.1">
    <property type="nucleotide sequence ID" value="NZ_JBHSQN010000011.1"/>
</dbReference>
<feature type="compositionally biased region" description="Pro residues" evidence="1">
    <location>
        <begin position="67"/>
        <end position="82"/>
    </location>
</feature>
<evidence type="ECO:0000313" key="3">
    <source>
        <dbReference type="EMBL" id="MFC6012706.1"/>
    </source>
</evidence>
<feature type="compositionally biased region" description="Low complexity" evidence="1">
    <location>
        <begin position="29"/>
        <end position="66"/>
    </location>
</feature>
<name>A0ABW1JUV7_9NOCA</name>
<organism evidence="3 4">
    <name type="scientific">Nocardia lasii</name>
    <dbReference type="NCBI Taxonomy" id="1616107"/>
    <lineage>
        <taxon>Bacteria</taxon>
        <taxon>Bacillati</taxon>
        <taxon>Actinomycetota</taxon>
        <taxon>Actinomycetes</taxon>
        <taxon>Mycobacteriales</taxon>
        <taxon>Nocardiaceae</taxon>
        <taxon>Nocardia</taxon>
    </lineage>
</organism>
<comment type="caution">
    <text evidence="3">The sequence shown here is derived from an EMBL/GenBank/DDBJ whole genome shotgun (WGS) entry which is preliminary data.</text>
</comment>
<proteinExistence type="predicted"/>
<sequence length="273" mass="28153">MTATGKTWIGVIAGMTLLVTACGGGEPQAPSTPRPSVTSTAPAPTATAAPADAPDDATPGAPAPTVVAPPEPGASTTAPPPESATGTIVLRTVTVSGVPVPAVPVRLSLRRPCDPVGHDIPLGETTEALRRDGITDDQGSATFTVPTGCYHFGMTAPAGTNPVPEGMHSLFLVTPGSTITGKLRFNDAAPASACAESTIETELGVDMAPAATISDCDEQWAVVRWDSPGDNQRVITRTSGTWTTYVLFPHVTCWTTAFTDGVPQPLRHYFHNC</sequence>
<evidence type="ECO:0000313" key="4">
    <source>
        <dbReference type="Proteomes" id="UP001596223"/>
    </source>
</evidence>
<reference evidence="4" key="1">
    <citation type="journal article" date="2019" name="Int. J. Syst. Evol. Microbiol.">
        <title>The Global Catalogue of Microorganisms (GCM) 10K type strain sequencing project: providing services to taxonomists for standard genome sequencing and annotation.</title>
        <authorList>
            <consortium name="The Broad Institute Genomics Platform"/>
            <consortium name="The Broad Institute Genome Sequencing Center for Infectious Disease"/>
            <person name="Wu L."/>
            <person name="Ma J."/>
        </authorList>
    </citation>
    <scope>NUCLEOTIDE SEQUENCE [LARGE SCALE GENOMIC DNA]</scope>
    <source>
        <strain evidence="4">CCUG 36956</strain>
    </source>
</reference>
<dbReference type="Proteomes" id="UP001596223">
    <property type="component" value="Unassembled WGS sequence"/>
</dbReference>
<protein>
    <submittedName>
        <fullName evidence="3">Uncharacterized protein</fullName>
    </submittedName>
</protein>
<feature type="chain" id="PRO_5046360642" evidence="2">
    <location>
        <begin position="22"/>
        <end position="273"/>
    </location>
</feature>